<protein>
    <submittedName>
        <fullName evidence="6">Signal transduction histidine kinase</fullName>
    </submittedName>
</protein>
<organism evidence="6 7">
    <name type="scientific">Marinospirillum alkaliphilum DSM 21637</name>
    <dbReference type="NCBI Taxonomy" id="1122209"/>
    <lineage>
        <taxon>Bacteria</taxon>
        <taxon>Pseudomonadati</taxon>
        <taxon>Pseudomonadota</taxon>
        <taxon>Gammaproteobacteria</taxon>
        <taxon>Oceanospirillales</taxon>
        <taxon>Oceanospirillaceae</taxon>
        <taxon>Marinospirillum</taxon>
    </lineage>
</organism>
<dbReference type="InterPro" id="IPR050482">
    <property type="entry name" value="Sensor_HK_TwoCompSys"/>
</dbReference>
<feature type="transmembrane region" description="Helical" evidence="4">
    <location>
        <begin position="67"/>
        <end position="84"/>
    </location>
</feature>
<dbReference type="CDD" id="cd16917">
    <property type="entry name" value="HATPase_UhpB-NarQ-NarX-like"/>
    <property type="match status" value="1"/>
</dbReference>
<gene>
    <name evidence="6" type="ORF">SAMN02745752_00334</name>
</gene>
<keyword evidence="4" id="KW-0472">Membrane</keyword>
<feature type="domain" description="Histidine kinase" evidence="5">
    <location>
        <begin position="213"/>
        <end position="400"/>
    </location>
</feature>
<dbReference type="InterPro" id="IPR005467">
    <property type="entry name" value="His_kinase_dom"/>
</dbReference>
<dbReference type="Pfam" id="PF20966">
    <property type="entry name" value="MASE6"/>
    <property type="match status" value="1"/>
</dbReference>
<sequence>MAGSTSPTLSRINHYWQRFVSCNGIFTPEHRDYRRAYLINAMLLASLCNFGTFVLLNFLVFDLLAPGLLNLVAFIGAAFTLLYFQRSRNIIRGGFYTTLIIGLALVAYLYIEQHYQYSLFWLATFPPFAYFLNGLKRGSWSILLVFLPVYLLMLTGLDRWEAAPWTIVSLANVVIASFALTALVFFYEKSRHQASSQLQRSKEREATARERNRLLREMHDGLGAQLTSALYAARSQQVSVEEMADYLQLALEDLRMMMDSLQTFDGDVATLLGQLRYRMERRLQAAGLKLVWKVDDLPDLPEMTPQNALNLQRIVQESLINVIKHAQASEVELVARLKDRQTLQISITDNGCGFNLQDDASGRGLSNLHHRATELQAELSIRTATTGKGTRVLLTIPVRRP</sequence>
<dbReference type="Pfam" id="PF02518">
    <property type="entry name" value="HATPase_c"/>
    <property type="match status" value="1"/>
</dbReference>
<evidence type="ECO:0000256" key="4">
    <source>
        <dbReference type="SAM" id="Phobius"/>
    </source>
</evidence>
<dbReference type="STRING" id="1122209.SAMN02745752_00334"/>
<evidence type="ECO:0000256" key="1">
    <source>
        <dbReference type="ARBA" id="ARBA00022679"/>
    </source>
</evidence>
<dbReference type="GO" id="GO:0016301">
    <property type="term" value="F:kinase activity"/>
    <property type="evidence" value="ECO:0007669"/>
    <property type="project" value="UniProtKB-KW"/>
</dbReference>
<dbReference type="Proteomes" id="UP000182350">
    <property type="component" value="Unassembled WGS sequence"/>
</dbReference>
<dbReference type="InterPro" id="IPR048435">
    <property type="entry name" value="MASE6"/>
</dbReference>
<dbReference type="PROSITE" id="PS50109">
    <property type="entry name" value="HIS_KIN"/>
    <property type="match status" value="1"/>
</dbReference>
<keyword evidence="2 6" id="KW-0418">Kinase</keyword>
<evidence type="ECO:0000313" key="6">
    <source>
        <dbReference type="EMBL" id="SFX04673.1"/>
    </source>
</evidence>
<dbReference type="RefSeq" id="WP_072324566.1">
    <property type="nucleotide sequence ID" value="NZ_FPJW01000001.1"/>
</dbReference>
<evidence type="ECO:0000313" key="7">
    <source>
        <dbReference type="Proteomes" id="UP000182350"/>
    </source>
</evidence>
<feature type="transmembrane region" description="Helical" evidence="4">
    <location>
        <begin position="117"/>
        <end position="133"/>
    </location>
</feature>
<dbReference type="GO" id="GO:0000160">
    <property type="term" value="P:phosphorelay signal transduction system"/>
    <property type="evidence" value="ECO:0007669"/>
    <property type="project" value="UniProtKB-KW"/>
</dbReference>
<dbReference type="PANTHER" id="PTHR24421:SF58">
    <property type="entry name" value="SIGNAL TRANSDUCTION HISTIDINE-PROTEIN KINASE_PHOSPHATASE UHPB"/>
    <property type="match status" value="1"/>
</dbReference>
<feature type="transmembrane region" description="Helical" evidence="4">
    <location>
        <begin position="140"/>
        <end position="157"/>
    </location>
</feature>
<reference evidence="6 7" key="1">
    <citation type="submission" date="2016-11" db="EMBL/GenBank/DDBJ databases">
        <authorList>
            <person name="Jaros S."/>
            <person name="Januszkiewicz K."/>
            <person name="Wedrychowicz H."/>
        </authorList>
    </citation>
    <scope>NUCLEOTIDE SEQUENCE [LARGE SCALE GENOMIC DNA]</scope>
    <source>
        <strain evidence="6 7">DSM 21637</strain>
    </source>
</reference>
<accession>A0A1K1TV60</accession>
<name>A0A1K1TV60_9GAMM</name>
<keyword evidence="1" id="KW-0808">Transferase</keyword>
<dbReference type="AlphaFoldDB" id="A0A1K1TV60"/>
<dbReference type="SMART" id="SM00387">
    <property type="entry name" value="HATPase_c"/>
    <property type="match status" value="1"/>
</dbReference>
<keyword evidence="3" id="KW-0902">Two-component regulatory system</keyword>
<evidence type="ECO:0000256" key="2">
    <source>
        <dbReference type="ARBA" id="ARBA00022777"/>
    </source>
</evidence>
<evidence type="ECO:0000256" key="3">
    <source>
        <dbReference type="ARBA" id="ARBA00023012"/>
    </source>
</evidence>
<keyword evidence="7" id="KW-1185">Reference proteome</keyword>
<feature type="transmembrane region" description="Helical" evidence="4">
    <location>
        <begin position="163"/>
        <end position="187"/>
    </location>
</feature>
<evidence type="ECO:0000259" key="5">
    <source>
        <dbReference type="PROSITE" id="PS50109"/>
    </source>
</evidence>
<dbReference type="PANTHER" id="PTHR24421">
    <property type="entry name" value="NITRATE/NITRITE SENSOR PROTEIN NARX-RELATED"/>
    <property type="match status" value="1"/>
</dbReference>
<dbReference type="InterPro" id="IPR003594">
    <property type="entry name" value="HATPase_dom"/>
</dbReference>
<dbReference type="Gene3D" id="1.20.5.1930">
    <property type="match status" value="1"/>
</dbReference>
<dbReference type="SUPFAM" id="SSF55874">
    <property type="entry name" value="ATPase domain of HSP90 chaperone/DNA topoisomerase II/histidine kinase"/>
    <property type="match status" value="1"/>
</dbReference>
<keyword evidence="4" id="KW-0812">Transmembrane</keyword>
<feature type="transmembrane region" description="Helical" evidence="4">
    <location>
        <begin position="37"/>
        <end position="61"/>
    </location>
</feature>
<keyword evidence="4" id="KW-1133">Transmembrane helix</keyword>
<dbReference type="OrthoDB" id="9797605at2"/>
<dbReference type="EMBL" id="FPJW01000001">
    <property type="protein sequence ID" value="SFX04673.1"/>
    <property type="molecule type" value="Genomic_DNA"/>
</dbReference>
<dbReference type="Gene3D" id="3.30.565.10">
    <property type="entry name" value="Histidine kinase-like ATPase, C-terminal domain"/>
    <property type="match status" value="1"/>
</dbReference>
<proteinExistence type="predicted"/>
<dbReference type="InterPro" id="IPR036890">
    <property type="entry name" value="HATPase_C_sf"/>
</dbReference>
<feature type="transmembrane region" description="Helical" evidence="4">
    <location>
        <begin position="93"/>
        <end position="111"/>
    </location>
</feature>